<sequence>MAKSLTACTWGEIIFVFVDYRLAAEVPYPAAVEDAVESLKWVLVNDKLVGAGGRGITVGGSSDSRGTYWSFQSPAVQPPQPKGFTHPGRRNPRPVVSLQTAWVEVRERDVFGERLRKSSRAEIVIYPNAPYAIMATDGGEALAHRCFSQLIRPMRFLGFFRGTANQWEARK</sequence>
<dbReference type="EMBL" id="WIUZ02000005">
    <property type="protein sequence ID" value="KAF9787171.1"/>
    <property type="molecule type" value="Genomic_DNA"/>
</dbReference>
<evidence type="ECO:0000313" key="2">
    <source>
        <dbReference type="EMBL" id="KAF9787171.1"/>
    </source>
</evidence>
<dbReference type="InterPro" id="IPR013094">
    <property type="entry name" value="AB_hydrolase_3"/>
</dbReference>
<keyword evidence="3" id="KW-1185">Reference proteome</keyword>
<name>A0A9P6L8W6_9AGAM</name>
<reference evidence="2" key="2">
    <citation type="submission" date="2020-11" db="EMBL/GenBank/DDBJ databases">
        <authorList>
            <consortium name="DOE Joint Genome Institute"/>
            <person name="Kuo A."/>
            <person name="Miyauchi S."/>
            <person name="Kiss E."/>
            <person name="Drula E."/>
            <person name="Kohler A."/>
            <person name="Sanchez-Garcia M."/>
            <person name="Andreopoulos B."/>
            <person name="Barry K.W."/>
            <person name="Bonito G."/>
            <person name="Buee M."/>
            <person name="Carver A."/>
            <person name="Chen C."/>
            <person name="Cichocki N."/>
            <person name="Clum A."/>
            <person name="Culley D."/>
            <person name="Crous P.W."/>
            <person name="Fauchery L."/>
            <person name="Girlanda M."/>
            <person name="Hayes R."/>
            <person name="Keri Z."/>
            <person name="Labutti K."/>
            <person name="Lipzen A."/>
            <person name="Lombard V."/>
            <person name="Magnuson J."/>
            <person name="Maillard F."/>
            <person name="Morin E."/>
            <person name="Murat C."/>
            <person name="Nolan M."/>
            <person name="Ohm R."/>
            <person name="Pangilinan J."/>
            <person name="Pereira M."/>
            <person name="Perotto S."/>
            <person name="Peter M."/>
            <person name="Riley R."/>
            <person name="Sitrit Y."/>
            <person name="Stielow B."/>
            <person name="Szollosi G."/>
            <person name="Zifcakova L."/>
            <person name="Stursova M."/>
            <person name="Spatafora J.W."/>
            <person name="Tedersoo L."/>
            <person name="Vaario L.-M."/>
            <person name="Yamada A."/>
            <person name="Yan M."/>
            <person name="Wang P."/>
            <person name="Xu J."/>
            <person name="Bruns T."/>
            <person name="Baldrian P."/>
            <person name="Vilgalys R."/>
            <person name="Henrissat B."/>
            <person name="Grigoriev I.V."/>
            <person name="Hibbett D."/>
            <person name="Nagy L.G."/>
            <person name="Martin F.M."/>
        </authorList>
    </citation>
    <scope>NUCLEOTIDE SEQUENCE</scope>
    <source>
        <strain evidence="2">UH-Tt-Lm1</strain>
    </source>
</reference>
<dbReference type="OrthoDB" id="408631at2759"/>
<protein>
    <recommendedName>
        <fullName evidence="1">Alpha/beta hydrolase fold-3 domain-containing protein</fullName>
    </recommendedName>
</protein>
<dbReference type="InterPro" id="IPR029058">
    <property type="entry name" value="AB_hydrolase_fold"/>
</dbReference>
<dbReference type="Pfam" id="PF07859">
    <property type="entry name" value="Abhydrolase_3"/>
    <property type="match status" value="1"/>
</dbReference>
<dbReference type="GO" id="GO:0016787">
    <property type="term" value="F:hydrolase activity"/>
    <property type="evidence" value="ECO:0007669"/>
    <property type="project" value="InterPro"/>
</dbReference>
<comment type="caution">
    <text evidence="2">The sequence shown here is derived from an EMBL/GenBank/DDBJ whole genome shotgun (WGS) entry which is preliminary data.</text>
</comment>
<organism evidence="2 3">
    <name type="scientific">Thelephora terrestris</name>
    <dbReference type="NCBI Taxonomy" id="56493"/>
    <lineage>
        <taxon>Eukaryota</taxon>
        <taxon>Fungi</taxon>
        <taxon>Dikarya</taxon>
        <taxon>Basidiomycota</taxon>
        <taxon>Agaricomycotina</taxon>
        <taxon>Agaricomycetes</taxon>
        <taxon>Thelephorales</taxon>
        <taxon>Thelephoraceae</taxon>
        <taxon>Thelephora</taxon>
    </lineage>
</organism>
<dbReference type="SUPFAM" id="SSF53474">
    <property type="entry name" value="alpha/beta-Hydrolases"/>
    <property type="match status" value="1"/>
</dbReference>
<dbReference type="AlphaFoldDB" id="A0A9P6L8W6"/>
<evidence type="ECO:0000259" key="1">
    <source>
        <dbReference type="Pfam" id="PF07859"/>
    </source>
</evidence>
<gene>
    <name evidence="2" type="ORF">BJ322DRAFT_1019658</name>
</gene>
<proteinExistence type="predicted"/>
<reference evidence="2" key="1">
    <citation type="journal article" date="2020" name="Nat. Commun.">
        <title>Large-scale genome sequencing of mycorrhizal fungi provides insights into the early evolution of symbiotic traits.</title>
        <authorList>
            <person name="Miyauchi S."/>
            <person name="Kiss E."/>
            <person name="Kuo A."/>
            <person name="Drula E."/>
            <person name="Kohler A."/>
            <person name="Sanchez-Garcia M."/>
            <person name="Morin E."/>
            <person name="Andreopoulos B."/>
            <person name="Barry K.W."/>
            <person name="Bonito G."/>
            <person name="Buee M."/>
            <person name="Carver A."/>
            <person name="Chen C."/>
            <person name="Cichocki N."/>
            <person name="Clum A."/>
            <person name="Culley D."/>
            <person name="Crous P.W."/>
            <person name="Fauchery L."/>
            <person name="Girlanda M."/>
            <person name="Hayes R.D."/>
            <person name="Keri Z."/>
            <person name="LaButti K."/>
            <person name="Lipzen A."/>
            <person name="Lombard V."/>
            <person name="Magnuson J."/>
            <person name="Maillard F."/>
            <person name="Murat C."/>
            <person name="Nolan M."/>
            <person name="Ohm R.A."/>
            <person name="Pangilinan J."/>
            <person name="Pereira M.F."/>
            <person name="Perotto S."/>
            <person name="Peter M."/>
            <person name="Pfister S."/>
            <person name="Riley R."/>
            <person name="Sitrit Y."/>
            <person name="Stielow J.B."/>
            <person name="Szollosi G."/>
            <person name="Zifcakova L."/>
            <person name="Stursova M."/>
            <person name="Spatafora J.W."/>
            <person name="Tedersoo L."/>
            <person name="Vaario L.M."/>
            <person name="Yamada A."/>
            <person name="Yan M."/>
            <person name="Wang P."/>
            <person name="Xu J."/>
            <person name="Bruns T."/>
            <person name="Baldrian P."/>
            <person name="Vilgalys R."/>
            <person name="Dunand C."/>
            <person name="Henrissat B."/>
            <person name="Grigoriev I.V."/>
            <person name="Hibbett D."/>
            <person name="Nagy L.G."/>
            <person name="Martin F.M."/>
        </authorList>
    </citation>
    <scope>NUCLEOTIDE SEQUENCE</scope>
    <source>
        <strain evidence="2">UH-Tt-Lm1</strain>
    </source>
</reference>
<evidence type="ECO:0000313" key="3">
    <source>
        <dbReference type="Proteomes" id="UP000736335"/>
    </source>
</evidence>
<accession>A0A9P6L8W6</accession>
<dbReference type="Proteomes" id="UP000736335">
    <property type="component" value="Unassembled WGS sequence"/>
</dbReference>
<dbReference type="Gene3D" id="3.40.50.1820">
    <property type="entry name" value="alpha/beta hydrolase"/>
    <property type="match status" value="1"/>
</dbReference>
<feature type="domain" description="Alpha/beta hydrolase fold-3" evidence="1">
    <location>
        <begin position="12"/>
        <end position="62"/>
    </location>
</feature>